<comment type="caution">
    <text evidence="1">The sequence shown here is derived from an EMBL/GenBank/DDBJ whole genome shotgun (WGS) entry which is preliminary data.</text>
</comment>
<evidence type="ECO:0000313" key="2">
    <source>
        <dbReference type="Proteomes" id="UP001596407"/>
    </source>
</evidence>
<evidence type="ECO:0000313" key="1">
    <source>
        <dbReference type="EMBL" id="MFC7079946.1"/>
    </source>
</evidence>
<protein>
    <submittedName>
        <fullName evidence="1">Uncharacterized protein</fullName>
    </submittedName>
</protein>
<sequence length="179" mass="19943">MQDSEEVKLDGKFAIAFIEAVADVSPAFEDRARTFLEENGISEPSADEAYPADAFVNAFEQITDEIGSTTTRKIGIRVIETVDWPPGIDSVESGFDVLNETHAEVYGDAPESIIGRYRFEKTGDREARGAVTENFPYPRACIEGLFEGMLEEFTSDSVFPNVSETDARDDEKYAFELSW</sequence>
<organism evidence="1 2">
    <name type="scientific">Halorussus caseinilyticus</name>
    <dbReference type="NCBI Taxonomy" id="3034025"/>
    <lineage>
        <taxon>Archaea</taxon>
        <taxon>Methanobacteriati</taxon>
        <taxon>Methanobacteriota</taxon>
        <taxon>Stenosarchaea group</taxon>
        <taxon>Halobacteria</taxon>
        <taxon>Halobacteriales</taxon>
        <taxon>Haladaptataceae</taxon>
        <taxon>Halorussus</taxon>
    </lineage>
</organism>
<proteinExistence type="predicted"/>
<dbReference type="AlphaFoldDB" id="A0ABD5WHC3"/>
<dbReference type="EMBL" id="JBHSZH010000005">
    <property type="protein sequence ID" value="MFC7079946.1"/>
    <property type="molecule type" value="Genomic_DNA"/>
</dbReference>
<keyword evidence="2" id="KW-1185">Reference proteome</keyword>
<accession>A0ABD5WHC3</accession>
<dbReference type="Proteomes" id="UP001596407">
    <property type="component" value="Unassembled WGS sequence"/>
</dbReference>
<reference evidence="1 2" key="1">
    <citation type="journal article" date="2019" name="Int. J. Syst. Evol. Microbiol.">
        <title>The Global Catalogue of Microorganisms (GCM) 10K type strain sequencing project: providing services to taxonomists for standard genome sequencing and annotation.</title>
        <authorList>
            <consortium name="The Broad Institute Genomics Platform"/>
            <consortium name="The Broad Institute Genome Sequencing Center for Infectious Disease"/>
            <person name="Wu L."/>
            <person name="Ma J."/>
        </authorList>
    </citation>
    <scope>NUCLEOTIDE SEQUENCE [LARGE SCALE GENOMIC DNA]</scope>
    <source>
        <strain evidence="1 2">DT72</strain>
    </source>
</reference>
<dbReference type="GeneID" id="79303487"/>
<name>A0ABD5WHC3_9EURY</name>
<gene>
    <name evidence="1" type="ORF">ACFQJ6_07245</name>
</gene>
<dbReference type="RefSeq" id="WP_276278939.1">
    <property type="nucleotide sequence ID" value="NZ_CP119809.1"/>
</dbReference>